<reference evidence="3" key="1">
    <citation type="submission" date="2021-01" db="EMBL/GenBank/DDBJ databases">
        <authorList>
            <person name="Corre E."/>
            <person name="Pelletier E."/>
            <person name="Niang G."/>
            <person name="Scheremetjew M."/>
            <person name="Finn R."/>
            <person name="Kale V."/>
            <person name="Holt S."/>
            <person name="Cochrane G."/>
            <person name="Meng A."/>
            <person name="Brown T."/>
            <person name="Cohen L."/>
        </authorList>
    </citation>
    <scope>NUCLEOTIDE SEQUENCE</scope>
</reference>
<evidence type="ECO:0000313" key="3">
    <source>
        <dbReference type="EMBL" id="CAD8595916.1"/>
    </source>
</evidence>
<evidence type="ECO:0000256" key="2">
    <source>
        <dbReference type="SAM" id="Phobius"/>
    </source>
</evidence>
<dbReference type="InterPro" id="IPR014917">
    <property type="entry name" value="DUF1800"/>
</dbReference>
<organism evidence="3">
    <name type="scientific">Asterionellopsis glacialis</name>
    <dbReference type="NCBI Taxonomy" id="33640"/>
    <lineage>
        <taxon>Eukaryota</taxon>
        <taxon>Sar</taxon>
        <taxon>Stramenopiles</taxon>
        <taxon>Ochrophyta</taxon>
        <taxon>Bacillariophyta</taxon>
        <taxon>Fragilariophyceae</taxon>
        <taxon>Fragilariophycidae</taxon>
        <taxon>Fragilariales</taxon>
        <taxon>Fragilariaceae</taxon>
        <taxon>Asterionellopsis</taxon>
    </lineage>
</organism>
<evidence type="ECO:0008006" key="4">
    <source>
        <dbReference type="Google" id="ProtNLM"/>
    </source>
</evidence>
<dbReference type="InterPro" id="IPR010869">
    <property type="entry name" value="DUF1501"/>
</dbReference>
<dbReference type="PANTHER" id="PTHR43737:SF1">
    <property type="entry name" value="DUF1501 DOMAIN-CONTAINING PROTEIN"/>
    <property type="match status" value="1"/>
</dbReference>
<dbReference type="PANTHER" id="PTHR43737">
    <property type="entry name" value="BLL7424 PROTEIN"/>
    <property type="match status" value="1"/>
</dbReference>
<sequence length="1436" mass="156867">MGDDIYPNPSNSCGDGICEQVDKYTCLCDTSLEETAAISEMPTREEVLRSLSIGAFPPEMFGNGTYSLIGNASGVEAYRRNVAIQPINATEEPAQLGDYSAETVFKVLSADQKPVYRKNMRSRILLGNTPGNQYNIRNIPNIFDLADPTMRDAHYETDAVLDHLMHHHNTAPFVSKNLIQHFGISNPSPGYIKRVATAFQTGTFEYFDGVDATSYGAGNRGDLAATAAAILLDKEATSVVLDADPTHGALKEPLVKVVGLMRSMEYRRNSYSKNSWTMLADGLKTKIGQMIYEAPNVFSFFSPQYSPPGRLSQASLLSPEAQVLSTITTVGMSNGLFSLIHRGLASCGSGFGPWLSHCDYTHGYLSYSQESDAANATQVIHDLATLVTSGRLSQTNRGLIASTYASVYDEEGEEAALRVAQQLIVSSPEFHTTSLVRTTGGVRTPSIPSGNLDEPYKAIVYVYAFGGLDSFHMLAPYHTSSDLDCAALYRDYKKQRSGAALPDGKMTALNASSSNQPCDMFGLHSSLSAVAKLYNEGEAIFFANTGYLSKPVSRLNWITETRGQLFSHFHMMKESEYVDSFRKKSGTGVLGRMLDILQMNNYSVNANGINGHAEMLNGDPSVPRGVDVIRSDGLDAFYPETTTSSTSKDDMKAAFRQLNAMSESNTGIYGDHWSQAFIDGTNRTAEIRTALANSMAATVESFSGSAGDKLKMVSKLIRTREIRGVNRDAFHVFLHGFDTHGEMASAVNTRLWDLNKGLDAFVEEMKLINLFDQVTVVFASEFGRTIAMNNNAGTDHAWGGNYFMLGGAVKGGQILGKYPESFSEQDATNDGRGRLVPTTSWDALWNGIAQWFGITDETDLDFVLPNRQNFGCRLLTDKEMFVGGTQVVEGCQGEHLVLEQNLLLSEARYLTPEEQQEYCNALIKFILERAPGNGKVLCTVVDQEYKILPELQGSRRLSNGTTTVVLTLTTDLNTDAEDESTLSVLTSENATAEVLKTLNESPDFAVILENVTEPVLATEAPSVTPSLAPSESLSPSESVAPSSTPKDTSLSFDITESGIDVKFDETRANEEIILNYNISNKPYAATLYGYDCQAKVEVGVDVLSYSFNLAEGSPSPSYNNLTVNVNVHEENIQNVSNGIWVNGEPGFGKIRFCVRLDLLASAQYPESVNFHEQAIEITVNMNRGFEVIDITTDRDESTLETKNETVDLSINAYRCDEGDEPVSNLPLSQGSALRVCVVTNNTEYTLTEVLDFALSQGGDYGGSATPVASGKPNSWTESSCSDNKCVIKTMMVSSFFDIRNTLNTNVEGSGKVVFGFASGSRRKLASDADAKLQISNTDDIRSLQDGQDESSSSFRLTLQVQMPPNKEEVPTNTDASMTKASRDNGKFFGLMFIAVAVVSALAFWFVVVRKKMKRNDDKEDVDNDVILVEQKAMILA</sequence>
<name>A0A7S0KZ56_9STRA</name>
<keyword evidence="2" id="KW-0812">Transmembrane</keyword>
<dbReference type="Pfam" id="PF07394">
    <property type="entry name" value="DUF1501"/>
    <property type="match status" value="1"/>
</dbReference>
<keyword evidence="2" id="KW-1133">Transmembrane helix</keyword>
<dbReference type="Pfam" id="PF08811">
    <property type="entry name" value="DUF1800"/>
    <property type="match status" value="1"/>
</dbReference>
<evidence type="ECO:0000256" key="1">
    <source>
        <dbReference type="SAM" id="MobiDB-lite"/>
    </source>
</evidence>
<accession>A0A7S0KZ56</accession>
<protein>
    <recommendedName>
        <fullName evidence="4">DUF1501 domain-containing protein</fullName>
    </recommendedName>
</protein>
<proteinExistence type="predicted"/>
<dbReference type="EMBL" id="HBEX01001105">
    <property type="protein sequence ID" value="CAD8595916.1"/>
    <property type="molecule type" value="Transcribed_RNA"/>
</dbReference>
<gene>
    <name evidence="3" type="ORF">AGLA0713_LOCUS744</name>
</gene>
<feature type="region of interest" description="Disordered" evidence="1">
    <location>
        <begin position="1022"/>
        <end position="1051"/>
    </location>
</feature>
<feature type="compositionally biased region" description="Low complexity" evidence="1">
    <location>
        <begin position="1024"/>
        <end position="1045"/>
    </location>
</feature>
<keyword evidence="2" id="KW-0472">Membrane</keyword>
<feature type="transmembrane region" description="Helical" evidence="2">
    <location>
        <begin position="1387"/>
        <end position="1408"/>
    </location>
</feature>